<evidence type="ECO:0000256" key="3">
    <source>
        <dbReference type="ARBA" id="ARBA00023163"/>
    </source>
</evidence>
<sequence>MATKANTRQVYRQSNTGYSKSADTRKAILRAAIVAFGRAGYSAATTRQIADAAGVNQPAINYYFGGKDGLYQACAQEILDNFKGPLEQVSLRALEAIGAGLDRKGAARQLQELLSALAEVMILSEEVSEAAGFVGREMREPGLAYQMLYRNLWAPGIELAAALIAIVKGRAEVEPADRVDAIMMISGISAFAPGHSVSMQVMQWQAAGKDGKALVLERLEAQILGWARTPAPGG</sequence>
<dbReference type="InterPro" id="IPR015292">
    <property type="entry name" value="Tscrpt_reg_YbiH_C"/>
</dbReference>
<dbReference type="InterPro" id="IPR009057">
    <property type="entry name" value="Homeodomain-like_sf"/>
</dbReference>
<evidence type="ECO:0000313" key="6">
    <source>
        <dbReference type="EMBL" id="MBN7796065.1"/>
    </source>
</evidence>
<feature type="DNA-binding region" description="H-T-H motif" evidence="4">
    <location>
        <begin position="45"/>
        <end position="64"/>
    </location>
</feature>
<dbReference type="AlphaFoldDB" id="A0A939IL33"/>
<dbReference type="SUPFAM" id="SSF48498">
    <property type="entry name" value="Tetracyclin repressor-like, C-terminal domain"/>
    <property type="match status" value="1"/>
</dbReference>
<dbReference type="GO" id="GO:0003700">
    <property type="term" value="F:DNA-binding transcription factor activity"/>
    <property type="evidence" value="ECO:0007669"/>
    <property type="project" value="TreeGrafter"/>
</dbReference>
<dbReference type="EMBL" id="JAFKCZ010000004">
    <property type="protein sequence ID" value="MBN7796065.1"/>
    <property type="molecule type" value="Genomic_DNA"/>
</dbReference>
<evidence type="ECO:0000256" key="2">
    <source>
        <dbReference type="ARBA" id="ARBA00023125"/>
    </source>
</evidence>
<dbReference type="PANTHER" id="PTHR30055:SF234">
    <property type="entry name" value="HTH-TYPE TRANSCRIPTIONAL REGULATOR BETI"/>
    <property type="match status" value="1"/>
</dbReference>
<evidence type="ECO:0000256" key="1">
    <source>
        <dbReference type="ARBA" id="ARBA00023015"/>
    </source>
</evidence>
<reference evidence="6" key="1">
    <citation type="submission" date="2021-02" db="EMBL/GenBank/DDBJ databases">
        <title>PHA producing bacteria isolated from coastal sediment in Guangdong, Shenzhen.</title>
        <authorList>
            <person name="Zheng W."/>
            <person name="Yu S."/>
            <person name="Huang Y."/>
        </authorList>
    </citation>
    <scope>NUCLEOTIDE SEQUENCE</scope>
    <source>
        <strain evidence="6">TN14-10</strain>
    </source>
</reference>
<dbReference type="Pfam" id="PF09209">
    <property type="entry name" value="CecR_C"/>
    <property type="match status" value="1"/>
</dbReference>
<keyword evidence="3" id="KW-0804">Transcription</keyword>
<dbReference type="Gene3D" id="1.10.10.60">
    <property type="entry name" value="Homeodomain-like"/>
    <property type="match status" value="1"/>
</dbReference>
<dbReference type="PRINTS" id="PR00455">
    <property type="entry name" value="HTHTETR"/>
</dbReference>
<dbReference type="PROSITE" id="PS50977">
    <property type="entry name" value="HTH_TETR_2"/>
    <property type="match status" value="1"/>
</dbReference>
<keyword evidence="1" id="KW-0805">Transcription regulation</keyword>
<dbReference type="SUPFAM" id="SSF46689">
    <property type="entry name" value="Homeodomain-like"/>
    <property type="match status" value="1"/>
</dbReference>
<dbReference type="InterPro" id="IPR050109">
    <property type="entry name" value="HTH-type_TetR-like_transc_reg"/>
</dbReference>
<dbReference type="PANTHER" id="PTHR30055">
    <property type="entry name" value="HTH-TYPE TRANSCRIPTIONAL REGULATOR RUTR"/>
    <property type="match status" value="1"/>
</dbReference>
<keyword evidence="7" id="KW-1185">Reference proteome</keyword>
<gene>
    <name evidence="6" type="ORF">JYP50_05670</name>
</gene>
<dbReference type="Pfam" id="PF00440">
    <property type="entry name" value="TetR_N"/>
    <property type="match status" value="1"/>
</dbReference>
<feature type="domain" description="HTH tetR-type" evidence="5">
    <location>
        <begin position="22"/>
        <end position="82"/>
    </location>
</feature>
<dbReference type="GO" id="GO:0000976">
    <property type="term" value="F:transcription cis-regulatory region binding"/>
    <property type="evidence" value="ECO:0007669"/>
    <property type="project" value="TreeGrafter"/>
</dbReference>
<comment type="caution">
    <text evidence="6">The sequence shown here is derived from an EMBL/GenBank/DDBJ whole genome shotgun (WGS) entry which is preliminary data.</text>
</comment>
<dbReference type="Proteomes" id="UP000664303">
    <property type="component" value="Unassembled WGS sequence"/>
</dbReference>
<name>A0A939IL33_9GAMM</name>
<proteinExistence type="predicted"/>
<evidence type="ECO:0000313" key="7">
    <source>
        <dbReference type="Proteomes" id="UP000664303"/>
    </source>
</evidence>
<dbReference type="InterPro" id="IPR023772">
    <property type="entry name" value="DNA-bd_HTH_TetR-type_CS"/>
</dbReference>
<dbReference type="RefSeq" id="WP_206559513.1">
    <property type="nucleotide sequence ID" value="NZ_JAFKCZ010000004.1"/>
</dbReference>
<evidence type="ECO:0000259" key="5">
    <source>
        <dbReference type="PROSITE" id="PS50977"/>
    </source>
</evidence>
<accession>A0A939IL33</accession>
<dbReference type="PROSITE" id="PS01081">
    <property type="entry name" value="HTH_TETR_1"/>
    <property type="match status" value="1"/>
</dbReference>
<dbReference type="InterPro" id="IPR001647">
    <property type="entry name" value="HTH_TetR"/>
</dbReference>
<evidence type="ECO:0000256" key="4">
    <source>
        <dbReference type="PROSITE-ProRule" id="PRU00335"/>
    </source>
</evidence>
<protein>
    <submittedName>
        <fullName evidence="6">CerR family C-terminal domain-containing protein</fullName>
    </submittedName>
</protein>
<dbReference type="InterPro" id="IPR036271">
    <property type="entry name" value="Tet_transcr_reg_TetR-rel_C_sf"/>
</dbReference>
<organism evidence="6 7">
    <name type="scientific">Parahaliea mediterranea</name>
    <dbReference type="NCBI Taxonomy" id="651086"/>
    <lineage>
        <taxon>Bacteria</taxon>
        <taxon>Pseudomonadati</taxon>
        <taxon>Pseudomonadota</taxon>
        <taxon>Gammaproteobacteria</taxon>
        <taxon>Cellvibrionales</taxon>
        <taxon>Halieaceae</taxon>
        <taxon>Parahaliea</taxon>
    </lineage>
</organism>
<dbReference type="Gene3D" id="1.10.357.10">
    <property type="entry name" value="Tetracycline Repressor, domain 2"/>
    <property type="match status" value="1"/>
</dbReference>
<keyword evidence="2 4" id="KW-0238">DNA-binding</keyword>